<dbReference type="Proteomes" id="UP001482620">
    <property type="component" value="Unassembled WGS sequence"/>
</dbReference>
<name>A0ABV0UYB2_9TELE</name>
<keyword evidence="2" id="KW-1185">Reference proteome</keyword>
<evidence type="ECO:0000313" key="1">
    <source>
        <dbReference type="EMBL" id="MEQ2249704.1"/>
    </source>
</evidence>
<sequence>MKLSHPGSASAENTPLFLRLASPAFRQLHPPVKTYPPSNEPNYPAALTATLDSITPLKAWIISYHSKLSYLYNFYHCACCSRLFTTLSSFLSGVSSPKPAMSPSDTNPERS</sequence>
<organism evidence="1 2">
    <name type="scientific">Ilyodon furcidens</name>
    <name type="common">goldbreast splitfin</name>
    <dbReference type="NCBI Taxonomy" id="33524"/>
    <lineage>
        <taxon>Eukaryota</taxon>
        <taxon>Metazoa</taxon>
        <taxon>Chordata</taxon>
        <taxon>Craniata</taxon>
        <taxon>Vertebrata</taxon>
        <taxon>Euteleostomi</taxon>
        <taxon>Actinopterygii</taxon>
        <taxon>Neopterygii</taxon>
        <taxon>Teleostei</taxon>
        <taxon>Neoteleostei</taxon>
        <taxon>Acanthomorphata</taxon>
        <taxon>Ovalentaria</taxon>
        <taxon>Atherinomorphae</taxon>
        <taxon>Cyprinodontiformes</taxon>
        <taxon>Goodeidae</taxon>
        <taxon>Ilyodon</taxon>
    </lineage>
</organism>
<evidence type="ECO:0000313" key="2">
    <source>
        <dbReference type="Proteomes" id="UP001482620"/>
    </source>
</evidence>
<accession>A0ABV0UYB2</accession>
<dbReference type="EMBL" id="JAHRIQ010086190">
    <property type="protein sequence ID" value="MEQ2249704.1"/>
    <property type="molecule type" value="Genomic_DNA"/>
</dbReference>
<protein>
    <submittedName>
        <fullName evidence="1">Uncharacterized protein</fullName>
    </submittedName>
</protein>
<comment type="caution">
    <text evidence="1">The sequence shown here is derived from an EMBL/GenBank/DDBJ whole genome shotgun (WGS) entry which is preliminary data.</text>
</comment>
<gene>
    <name evidence="1" type="ORF">ILYODFUR_032012</name>
</gene>
<proteinExistence type="predicted"/>
<reference evidence="1 2" key="1">
    <citation type="submission" date="2021-06" db="EMBL/GenBank/DDBJ databases">
        <authorList>
            <person name="Palmer J.M."/>
        </authorList>
    </citation>
    <scope>NUCLEOTIDE SEQUENCE [LARGE SCALE GENOMIC DNA]</scope>
    <source>
        <strain evidence="2">if_2019</strain>
        <tissue evidence="1">Muscle</tissue>
    </source>
</reference>